<keyword evidence="1" id="KW-0665">Pyrimidine biosynthesis</keyword>
<evidence type="ECO:0000256" key="1">
    <source>
        <dbReference type="ARBA" id="ARBA00022975"/>
    </source>
</evidence>
<proteinExistence type="predicted"/>
<dbReference type="Pfam" id="PF12890">
    <property type="entry name" value="DHOase"/>
    <property type="match status" value="1"/>
</dbReference>
<dbReference type="InterPro" id="IPR011059">
    <property type="entry name" value="Metal-dep_hydrolase_composite"/>
</dbReference>
<dbReference type="PANTHER" id="PTHR43668">
    <property type="entry name" value="ALLANTOINASE"/>
    <property type="match status" value="1"/>
</dbReference>
<dbReference type="Gene3D" id="3.20.20.140">
    <property type="entry name" value="Metal-dependent hydrolases"/>
    <property type="match status" value="1"/>
</dbReference>
<dbReference type="GO" id="GO:0006145">
    <property type="term" value="P:purine nucleobase catabolic process"/>
    <property type="evidence" value="ECO:0007669"/>
    <property type="project" value="TreeGrafter"/>
</dbReference>
<comment type="caution">
    <text evidence="3">The sequence shown here is derived from an EMBL/GenBank/DDBJ whole genome shotgun (WGS) entry which is preliminary data.</text>
</comment>
<dbReference type="GO" id="GO:0004038">
    <property type="term" value="F:allantoinase activity"/>
    <property type="evidence" value="ECO:0007669"/>
    <property type="project" value="TreeGrafter"/>
</dbReference>
<dbReference type="InterPro" id="IPR050138">
    <property type="entry name" value="DHOase/Allantoinase_Hydrolase"/>
</dbReference>
<dbReference type="SUPFAM" id="SSF51556">
    <property type="entry name" value="Metallo-dependent hydrolases"/>
    <property type="match status" value="1"/>
</dbReference>
<dbReference type="EMBL" id="DSFE01000043">
    <property type="protein sequence ID" value="HEU97595.1"/>
    <property type="molecule type" value="Genomic_DNA"/>
</dbReference>
<name>A0A7C2YY93_9CREN</name>
<dbReference type="Proteomes" id="UP000885664">
    <property type="component" value="Unassembled WGS sequence"/>
</dbReference>
<dbReference type="InterPro" id="IPR024403">
    <property type="entry name" value="DHOase_cat"/>
</dbReference>
<organism evidence="3">
    <name type="scientific">Fervidicoccus fontis</name>
    <dbReference type="NCBI Taxonomy" id="683846"/>
    <lineage>
        <taxon>Archaea</taxon>
        <taxon>Thermoproteota</taxon>
        <taxon>Thermoprotei</taxon>
        <taxon>Fervidicoccales</taxon>
        <taxon>Fervidicoccaceae</taxon>
        <taxon>Fervidicoccus</taxon>
    </lineage>
</organism>
<gene>
    <name evidence="3" type="ORF">ENO36_01905</name>
</gene>
<dbReference type="PANTHER" id="PTHR43668:SF2">
    <property type="entry name" value="ALLANTOINASE"/>
    <property type="match status" value="1"/>
</dbReference>
<reference evidence="3" key="1">
    <citation type="journal article" date="2020" name="mSystems">
        <title>Genome- and Community-Level Interaction Insights into Carbon Utilization and Element Cycling Functions of Hydrothermarchaeota in Hydrothermal Sediment.</title>
        <authorList>
            <person name="Zhou Z."/>
            <person name="Liu Y."/>
            <person name="Xu W."/>
            <person name="Pan J."/>
            <person name="Luo Z.H."/>
            <person name="Li M."/>
        </authorList>
    </citation>
    <scope>NUCLEOTIDE SEQUENCE [LARGE SCALE GENOMIC DNA]</scope>
    <source>
        <strain evidence="3">SpSt-1259</strain>
    </source>
</reference>
<dbReference type="GO" id="GO:0005737">
    <property type="term" value="C:cytoplasm"/>
    <property type="evidence" value="ECO:0007669"/>
    <property type="project" value="TreeGrafter"/>
</dbReference>
<accession>A0A7C2YY93</accession>
<feature type="non-terminal residue" evidence="3">
    <location>
        <position position="317"/>
    </location>
</feature>
<dbReference type="AlphaFoldDB" id="A0A7C2YY93"/>
<sequence>MEVEIIVSILIRGGHIVTPENIFEGDIYIRDGKIEMIGKSLSPASKEEVIDASGKLVFPGIVDEHVHMREPGLEYKDDFEHGTKAAAVGGVTTVIEMPNTLPPVDTGERVRSKRELLEKKAYVDFALYGVLTDTSVSRIEEMLKEGAVGFKAFMGPTTGNLPPPSNATIYKALELSRLHGFTVVFHAEDDSLVNMFVDRVKSSGRSDAIAHMLSRPPITEEMAVMRIYLMSKETGGRAHIAHISSEGTIDYLKKARYEGVNLTGETCPHYLYFDSSHYETHGNRIKVNPPIRETEHRRALLTSIADGTMYAIGSDHA</sequence>
<evidence type="ECO:0000259" key="2">
    <source>
        <dbReference type="Pfam" id="PF12890"/>
    </source>
</evidence>
<dbReference type="SUPFAM" id="SSF51338">
    <property type="entry name" value="Composite domain of metallo-dependent hydrolases"/>
    <property type="match status" value="1"/>
</dbReference>
<protein>
    <submittedName>
        <fullName evidence="3">Allantoinase</fullName>
    </submittedName>
</protein>
<dbReference type="InterPro" id="IPR032466">
    <property type="entry name" value="Metal_Hydrolase"/>
</dbReference>
<evidence type="ECO:0000313" key="3">
    <source>
        <dbReference type="EMBL" id="HEU97595.1"/>
    </source>
</evidence>
<dbReference type="Gene3D" id="2.30.40.10">
    <property type="entry name" value="Urease, subunit C, domain 1"/>
    <property type="match status" value="1"/>
</dbReference>
<feature type="domain" description="Dihydroorotase catalytic" evidence="2">
    <location>
        <begin position="54"/>
        <end position="246"/>
    </location>
</feature>